<proteinExistence type="predicted"/>
<evidence type="ECO:0000313" key="1">
    <source>
        <dbReference type="EMBL" id="CAD7597121.1"/>
    </source>
</evidence>
<dbReference type="InterPro" id="IPR036910">
    <property type="entry name" value="HMG_box_dom_sf"/>
</dbReference>
<gene>
    <name evidence="1" type="ORF">TGEB3V08_LOCUS6674</name>
</gene>
<name>A0A7R9K2H6_TIMGE</name>
<dbReference type="AlphaFoldDB" id="A0A7R9K2H6"/>
<dbReference type="EMBL" id="OE841793">
    <property type="protein sequence ID" value="CAD7597121.1"/>
    <property type="molecule type" value="Genomic_DNA"/>
</dbReference>
<reference evidence="1" key="1">
    <citation type="submission" date="2020-11" db="EMBL/GenBank/DDBJ databases">
        <authorList>
            <person name="Tran Van P."/>
        </authorList>
    </citation>
    <scope>NUCLEOTIDE SEQUENCE</scope>
</reference>
<dbReference type="Gene3D" id="1.10.30.10">
    <property type="entry name" value="High mobility group box domain"/>
    <property type="match status" value="1"/>
</dbReference>
<dbReference type="SUPFAM" id="SSF47095">
    <property type="entry name" value="HMG-box"/>
    <property type="match status" value="1"/>
</dbReference>
<accession>A0A7R9K2H6</accession>
<protein>
    <submittedName>
        <fullName evidence="1">Uncharacterized protein</fullName>
    </submittedName>
</protein>
<organism evidence="1">
    <name type="scientific">Timema genevievae</name>
    <name type="common">Walking stick</name>
    <dbReference type="NCBI Taxonomy" id="629358"/>
    <lineage>
        <taxon>Eukaryota</taxon>
        <taxon>Metazoa</taxon>
        <taxon>Ecdysozoa</taxon>
        <taxon>Arthropoda</taxon>
        <taxon>Hexapoda</taxon>
        <taxon>Insecta</taxon>
        <taxon>Pterygota</taxon>
        <taxon>Neoptera</taxon>
        <taxon>Polyneoptera</taxon>
        <taxon>Phasmatodea</taxon>
        <taxon>Timematodea</taxon>
        <taxon>Timematoidea</taxon>
        <taxon>Timematidae</taxon>
        <taxon>Timema</taxon>
    </lineage>
</organism>
<sequence>MPEYWKKENKSWSSFPECRQIAGFKQTLEEKLGIPVKPKKPLTPFFRFMVQIRPKVVQQHPDARVTGEDITCSS</sequence>
<dbReference type="GO" id="GO:0005634">
    <property type="term" value="C:nucleus"/>
    <property type="evidence" value="ECO:0007669"/>
    <property type="project" value="UniProtKB-ARBA"/>
</dbReference>